<dbReference type="EMBL" id="CAXIEN010000128">
    <property type="protein sequence ID" value="CAL1280151.1"/>
    <property type="molecule type" value="Genomic_DNA"/>
</dbReference>
<gene>
    <name evidence="1" type="ORF">LARSCL_LOCUS10795</name>
</gene>
<dbReference type="Proteomes" id="UP001497382">
    <property type="component" value="Unassembled WGS sequence"/>
</dbReference>
<dbReference type="AlphaFoldDB" id="A0AAV2A857"/>
<proteinExistence type="predicted"/>
<reference evidence="1 2" key="1">
    <citation type="submission" date="2024-04" db="EMBL/GenBank/DDBJ databases">
        <authorList>
            <person name="Rising A."/>
            <person name="Reimegard J."/>
            <person name="Sonavane S."/>
            <person name="Akerstrom W."/>
            <person name="Nylinder S."/>
            <person name="Hedman E."/>
            <person name="Kallberg Y."/>
        </authorList>
    </citation>
    <scope>NUCLEOTIDE SEQUENCE [LARGE SCALE GENOMIC DNA]</scope>
</reference>
<organism evidence="1 2">
    <name type="scientific">Larinioides sclopetarius</name>
    <dbReference type="NCBI Taxonomy" id="280406"/>
    <lineage>
        <taxon>Eukaryota</taxon>
        <taxon>Metazoa</taxon>
        <taxon>Ecdysozoa</taxon>
        <taxon>Arthropoda</taxon>
        <taxon>Chelicerata</taxon>
        <taxon>Arachnida</taxon>
        <taxon>Araneae</taxon>
        <taxon>Araneomorphae</taxon>
        <taxon>Entelegynae</taxon>
        <taxon>Araneoidea</taxon>
        <taxon>Araneidae</taxon>
        <taxon>Larinioides</taxon>
    </lineage>
</organism>
<evidence type="ECO:0000313" key="1">
    <source>
        <dbReference type="EMBL" id="CAL1280151.1"/>
    </source>
</evidence>
<name>A0AAV2A857_9ARAC</name>
<protein>
    <submittedName>
        <fullName evidence="1">Uncharacterized protein</fullName>
    </submittedName>
</protein>
<comment type="caution">
    <text evidence="1">The sequence shown here is derived from an EMBL/GenBank/DDBJ whole genome shotgun (WGS) entry which is preliminary data.</text>
</comment>
<keyword evidence="2" id="KW-1185">Reference proteome</keyword>
<sequence length="93" mass="11272">MKSSITQCSNGKSLFIHIQYRSKFWMSCGEFKFNCHFMSIKIGMFFRPTDENEEIPKLHFQCNRPTRLFHQRRLQQFVQRFSTRLDANVWSSE</sequence>
<evidence type="ECO:0000313" key="2">
    <source>
        <dbReference type="Proteomes" id="UP001497382"/>
    </source>
</evidence>
<accession>A0AAV2A857</accession>